<accession>A0A923S4K4</accession>
<dbReference type="EMBL" id="JACORU010000002">
    <property type="protein sequence ID" value="MBC5764227.1"/>
    <property type="molecule type" value="Genomic_DNA"/>
</dbReference>
<evidence type="ECO:0008006" key="3">
    <source>
        <dbReference type="Google" id="ProtNLM"/>
    </source>
</evidence>
<keyword evidence="2" id="KW-1185">Reference proteome</keyword>
<gene>
    <name evidence="1" type="ORF">H8R02_07195</name>
</gene>
<dbReference type="Gene3D" id="3.40.50.300">
    <property type="entry name" value="P-loop containing nucleotide triphosphate hydrolases"/>
    <property type="match status" value="1"/>
</dbReference>
<proteinExistence type="predicted"/>
<evidence type="ECO:0000313" key="1">
    <source>
        <dbReference type="EMBL" id="MBC5764227.1"/>
    </source>
</evidence>
<dbReference type="AlphaFoldDB" id="A0A923S4K4"/>
<protein>
    <recommendedName>
        <fullName evidence="3">ATP-binding protein</fullName>
    </recommendedName>
</protein>
<organism evidence="1 2">
    <name type="scientific">Ramlibacter albus</name>
    <dbReference type="NCBI Taxonomy" id="2079448"/>
    <lineage>
        <taxon>Bacteria</taxon>
        <taxon>Pseudomonadati</taxon>
        <taxon>Pseudomonadota</taxon>
        <taxon>Betaproteobacteria</taxon>
        <taxon>Burkholderiales</taxon>
        <taxon>Comamonadaceae</taxon>
        <taxon>Ramlibacter</taxon>
    </lineage>
</organism>
<dbReference type="RefSeq" id="WP_187080703.1">
    <property type="nucleotide sequence ID" value="NZ_JACORU010000002.1"/>
</dbReference>
<dbReference type="Proteomes" id="UP000596827">
    <property type="component" value="Unassembled WGS sequence"/>
</dbReference>
<dbReference type="SUPFAM" id="SSF52540">
    <property type="entry name" value="P-loop containing nucleoside triphosphate hydrolases"/>
    <property type="match status" value="1"/>
</dbReference>
<reference evidence="1" key="1">
    <citation type="submission" date="2020-08" db="EMBL/GenBank/DDBJ databases">
        <title>Ramlibacter sp. GTP1 16S ribosomal RNA gene genome sequencing and assembly.</title>
        <authorList>
            <person name="Kang M."/>
        </authorList>
    </citation>
    <scope>NUCLEOTIDE SEQUENCE</scope>
    <source>
        <strain evidence="1">GTP1</strain>
    </source>
</reference>
<sequence length="363" mass="39918">MADHHLYPRRELATHYLQLLLDRPHGALSLFGPRQIGKTTFITGDLSALASSRKIQPVYIDLMAAVDKLEAINGALREAAYALKSRRSQERLRGVKALGVGVDFEAAAQAPTSSDPGQQLQHLMADLLRQPGVQRVLLLLDEVQELAQSKDGDATMKAVRAVANKHKADGRVLMLMTGSSREGLARLFAAHGRPSFGLAERQDFPVLGRDYVEYVVHRANEPRSRGHKLKVDEFVEAFGMMDHRPADLEAFVGHVATYNVRDVVGAVPSFLKARYPTDQLEQRYSAMTPLQRILLAHIANGATELTGQSMIRTVVEQLGTSVTPAGVRKALTRLPGDILANPHRGSYVIVDPIFAGWLKSRIS</sequence>
<evidence type="ECO:0000313" key="2">
    <source>
        <dbReference type="Proteomes" id="UP000596827"/>
    </source>
</evidence>
<dbReference type="InterPro" id="IPR027417">
    <property type="entry name" value="P-loop_NTPase"/>
</dbReference>
<dbReference type="PANTHER" id="PTHR34301:SF8">
    <property type="entry name" value="ATPASE DOMAIN-CONTAINING PROTEIN"/>
    <property type="match status" value="1"/>
</dbReference>
<comment type="caution">
    <text evidence="1">The sequence shown here is derived from an EMBL/GenBank/DDBJ whole genome shotgun (WGS) entry which is preliminary data.</text>
</comment>
<name>A0A923S4K4_9BURK</name>
<dbReference type="PANTHER" id="PTHR34301">
    <property type="entry name" value="DNA-BINDING PROTEIN-RELATED"/>
    <property type="match status" value="1"/>
</dbReference>